<feature type="transmembrane region" description="Helical" evidence="10">
    <location>
        <begin position="373"/>
        <end position="392"/>
    </location>
</feature>
<feature type="transmembrane region" description="Helical" evidence="10">
    <location>
        <begin position="93"/>
        <end position="113"/>
    </location>
</feature>
<keyword evidence="8 10" id="KW-1133">Transmembrane helix</keyword>
<feature type="transmembrane region" description="Helical" evidence="10">
    <location>
        <begin position="310"/>
        <end position="328"/>
    </location>
</feature>
<keyword evidence="6 10" id="KW-0812">Transmembrane</keyword>
<evidence type="ECO:0000313" key="11">
    <source>
        <dbReference type="EMBL" id="GHP11608.1"/>
    </source>
</evidence>
<evidence type="ECO:0000256" key="4">
    <source>
        <dbReference type="ARBA" id="ARBA00022676"/>
    </source>
</evidence>
<dbReference type="PANTHER" id="PTHR12413">
    <property type="entry name" value="DOLICHYL GLYCOSYLTRANSFERASE"/>
    <property type="match status" value="1"/>
</dbReference>
<evidence type="ECO:0000256" key="7">
    <source>
        <dbReference type="ARBA" id="ARBA00022824"/>
    </source>
</evidence>
<dbReference type="Pfam" id="PF03155">
    <property type="entry name" value="Alg6_Alg8"/>
    <property type="match status" value="1"/>
</dbReference>
<dbReference type="GO" id="GO:0005789">
    <property type="term" value="C:endoplasmic reticulum membrane"/>
    <property type="evidence" value="ECO:0007669"/>
    <property type="project" value="UniProtKB-SubCell"/>
</dbReference>
<feature type="transmembrane region" description="Helical" evidence="10">
    <location>
        <begin position="141"/>
        <end position="159"/>
    </location>
</feature>
<dbReference type="EC" id="2.4.1.-" evidence="10"/>
<keyword evidence="7 10" id="KW-0256">Endoplasmic reticulum</keyword>
<dbReference type="InterPro" id="IPR004856">
    <property type="entry name" value="Glyco_trans_ALG6/ALG8"/>
</dbReference>
<evidence type="ECO:0000256" key="8">
    <source>
        <dbReference type="ARBA" id="ARBA00022989"/>
    </source>
</evidence>
<keyword evidence="5 10" id="KW-0808">Transferase</keyword>
<dbReference type="GO" id="GO:0042281">
    <property type="term" value="F:dolichyl pyrophosphate Man9GlcNAc2 alpha-1,3-glucosyltransferase activity"/>
    <property type="evidence" value="ECO:0007669"/>
    <property type="project" value="TreeGrafter"/>
</dbReference>
<protein>
    <recommendedName>
        <fullName evidence="10">Alpha-1,3-glucosyltransferase</fullName>
        <ecNumber evidence="10">2.4.1.-</ecNumber>
    </recommendedName>
</protein>
<gene>
    <name evidence="11" type="ORF">PPROV_001033600</name>
</gene>
<organism evidence="11 12">
    <name type="scientific">Pycnococcus provasolii</name>
    <dbReference type="NCBI Taxonomy" id="41880"/>
    <lineage>
        <taxon>Eukaryota</taxon>
        <taxon>Viridiplantae</taxon>
        <taxon>Chlorophyta</taxon>
        <taxon>Pseudoscourfieldiophyceae</taxon>
        <taxon>Pseudoscourfieldiales</taxon>
        <taxon>Pycnococcaceae</taxon>
        <taxon>Pycnococcus</taxon>
    </lineage>
</organism>
<evidence type="ECO:0000256" key="6">
    <source>
        <dbReference type="ARBA" id="ARBA00022692"/>
    </source>
</evidence>
<dbReference type="Proteomes" id="UP000660262">
    <property type="component" value="Unassembled WGS sequence"/>
</dbReference>
<dbReference type="EMBL" id="BNJQ01000035">
    <property type="protein sequence ID" value="GHP11608.1"/>
    <property type="molecule type" value="Genomic_DNA"/>
</dbReference>
<feature type="transmembrane region" description="Helical" evidence="10">
    <location>
        <begin position="404"/>
        <end position="429"/>
    </location>
</feature>
<accession>A0A830HXB9</accession>
<evidence type="ECO:0000256" key="3">
    <source>
        <dbReference type="ARBA" id="ARBA00008715"/>
    </source>
</evidence>
<evidence type="ECO:0000313" key="12">
    <source>
        <dbReference type="Proteomes" id="UP000660262"/>
    </source>
</evidence>
<evidence type="ECO:0000256" key="2">
    <source>
        <dbReference type="ARBA" id="ARBA00004922"/>
    </source>
</evidence>
<dbReference type="PANTHER" id="PTHR12413:SF1">
    <property type="entry name" value="DOLICHYL PYROPHOSPHATE MAN9GLCNAC2 ALPHA-1,3-GLUCOSYLTRANSFERASE"/>
    <property type="match status" value="1"/>
</dbReference>
<evidence type="ECO:0000256" key="1">
    <source>
        <dbReference type="ARBA" id="ARBA00004477"/>
    </source>
</evidence>
<evidence type="ECO:0000256" key="5">
    <source>
        <dbReference type="ARBA" id="ARBA00022679"/>
    </source>
</evidence>
<feature type="transmembrane region" description="Helical" evidence="10">
    <location>
        <begin position="214"/>
        <end position="234"/>
    </location>
</feature>
<keyword evidence="12" id="KW-1185">Reference proteome</keyword>
<reference evidence="11" key="1">
    <citation type="submission" date="2020-10" db="EMBL/GenBank/DDBJ databases">
        <title>Unveiling of a novel bifunctional photoreceptor, Dualchrome1, isolated from a cosmopolitan green alga.</title>
        <authorList>
            <person name="Suzuki S."/>
            <person name="Kawachi M."/>
        </authorList>
    </citation>
    <scope>NUCLEOTIDE SEQUENCE</scope>
    <source>
        <strain evidence="11">NIES 2893</strain>
    </source>
</reference>
<comment type="subcellular location">
    <subcellularLocation>
        <location evidence="1 10">Endoplasmic reticulum membrane</location>
        <topology evidence="1 10">Multi-pass membrane protein</topology>
    </subcellularLocation>
</comment>
<comment type="similarity">
    <text evidence="3 10">Belongs to the ALG6/ALG8 glucosyltransferase family.</text>
</comment>
<feature type="transmembrane region" description="Helical" evidence="10">
    <location>
        <begin position="335"/>
        <end position="361"/>
    </location>
</feature>
<dbReference type="OrthoDB" id="4983at2759"/>
<feature type="transmembrane region" description="Helical" evidence="10">
    <location>
        <begin position="278"/>
        <end position="298"/>
    </location>
</feature>
<keyword evidence="9 10" id="KW-0472">Membrane</keyword>
<comment type="caution">
    <text evidence="11">The sequence shown here is derived from an EMBL/GenBank/DDBJ whole genome shotgun (WGS) entry which is preliminary data.</text>
</comment>
<proteinExistence type="inferred from homology"/>
<evidence type="ECO:0000256" key="10">
    <source>
        <dbReference type="RuleBase" id="RU363110"/>
    </source>
</evidence>
<dbReference type="UniPathway" id="UPA00378"/>
<keyword evidence="4 10" id="KW-0328">Glycosyltransferase</keyword>
<dbReference type="AlphaFoldDB" id="A0A830HXB9"/>
<sequence length="462" mass="49851">MASFPYSGQATPPRFGDFEAQRNWMAITLSVPIRLWYKFDLEYWGLDYPPLTAFHSYVCGLYVRVFVPDAMVSPITSRGIETEALKTAMRTTVLFSDLAIFMPAAYALASALYPSDTRKRLTSFAAMALQPLLVAIDHGHFQYNCVSVGLATAAAAVLVRRRHFGNDVLSAILYVAAIFHKHMALYYAPAFFAIMLGDAVRDANGSAKQSILRVARLGVVVILAAAACLGPFALDVSLLRDVIDRLLPFGRGVYEDYVSNFWCATNPVLRWKTYDATIMSKVCAVATVVACIPAGVLSGCKRGTGSDSRAVVPLTLAGTALSFFLFAFQVHEKGVLYAAMPIAALAPDAPLASIGFGAASVLSCRDLLVRDGVFPPAVLAVIVYACAIMSGCKGVCTRVRRAEAVVISACLAMVGATFTLPLVLGAAPLGPRYPYVYAAIDAALYFTFYACAWLYVLRLLIQ</sequence>
<feature type="transmembrane region" description="Helical" evidence="10">
    <location>
        <begin position="171"/>
        <end position="194"/>
    </location>
</feature>
<evidence type="ECO:0000256" key="9">
    <source>
        <dbReference type="ARBA" id="ARBA00023136"/>
    </source>
</evidence>
<name>A0A830HXB9_9CHLO</name>
<comment type="pathway">
    <text evidence="2 10">Protein modification; protein glycosylation.</text>
</comment>
<feature type="transmembrane region" description="Helical" evidence="10">
    <location>
        <begin position="435"/>
        <end position="457"/>
    </location>
</feature>